<keyword evidence="3" id="KW-1185">Reference proteome</keyword>
<dbReference type="AlphaFoldDB" id="A0AAJ6HQE8"/>
<dbReference type="Proteomes" id="UP001235874">
    <property type="component" value="Chromosome"/>
</dbReference>
<proteinExistence type="predicted"/>
<feature type="transmembrane region" description="Helical" evidence="1">
    <location>
        <begin position="74"/>
        <end position="93"/>
    </location>
</feature>
<accession>A0AAJ6HQE8</accession>
<dbReference type="KEGG" id="mprn:Q3V37_23580"/>
<dbReference type="EMBL" id="CP130472">
    <property type="protein sequence ID" value="WLS44347.1"/>
    <property type="molecule type" value="Genomic_DNA"/>
</dbReference>
<feature type="transmembrane region" description="Helical" evidence="1">
    <location>
        <begin position="20"/>
        <end position="44"/>
    </location>
</feature>
<keyword evidence="1" id="KW-0472">Membrane</keyword>
<gene>
    <name evidence="2" type="ORF">Q3V37_23580</name>
</gene>
<name>A0AAJ6HQE8_9ACTN</name>
<feature type="transmembrane region" description="Helical" evidence="1">
    <location>
        <begin position="253"/>
        <end position="276"/>
    </location>
</feature>
<feature type="transmembrane region" description="Helical" evidence="1">
    <location>
        <begin position="288"/>
        <end position="308"/>
    </location>
</feature>
<evidence type="ECO:0000313" key="2">
    <source>
        <dbReference type="EMBL" id="WLS44347.1"/>
    </source>
</evidence>
<evidence type="ECO:0008006" key="4">
    <source>
        <dbReference type="Google" id="ProtNLM"/>
    </source>
</evidence>
<reference evidence="2 3" key="1">
    <citation type="submission" date="2023-07" db="EMBL/GenBank/DDBJ databases">
        <title>Micromonospora profundi TRM 95458 converts glycerol to a new osmotic compound.</title>
        <authorList>
            <person name="Lu D."/>
        </authorList>
    </citation>
    <scope>NUCLEOTIDE SEQUENCE [LARGE SCALE GENOMIC DNA]</scope>
    <source>
        <strain evidence="2 3">TRM95458</strain>
    </source>
</reference>
<feature type="transmembrane region" description="Helical" evidence="1">
    <location>
        <begin position="105"/>
        <end position="125"/>
    </location>
</feature>
<keyword evidence="1" id="KW-1133">Transmembrane helix</keyword>
<feature type="transmembrane region" description="Helical" evidence="1">
    <location>
        <begin position="405"/>
        <end position="425"/>
    </location>
</feature>
<protein>
    <recommendedName>
        <fullName evidence="4">Fenitrothion hydrolase</fullName>
    </recommendedName>
</protein>
<feature type="transmembrane region" description="Helical" evidence="1">
    <location>
        <begin position="350"/>
        <end position="368"/>
    </location>
</feature>
<evidence type="ECO:0000256" key="1">
    <source>
        <dbReference type="SAM" id="Phobius"/>
    </source>
</evidence>
<evidence type="ECO:0000313" key="3">
    <source>
        <dbReference type="Proteomes" id="UP001235874"/>
    </source>
</evidence>
<feature type="transmembrane region" description="Helical" evidence="1">
    <location>
        <begin position="184"/>
        <end position="208"/>
    </location>
</feature>
<organism evidence="2 3">
    <name type="scientific">Micromonospora profundi</name>
    <dbReference type="NCBI Taxonomy" id="1420889"/>
    <lineage>
        <taxon>Bacteria</taxon>
        <taxon>Bacillati</taxon>
        <taxon>Actinomycetota</taxon>
        <taxon>Actinomycetes</taxon>
        <taxon>Micromonosporales</taxon>
        <taxon>Micromonosporaceae</taxon>
        <taxon>Micromonospora</taxon>
    </lineage>
</organism>
<feature type="transmembrane region" description="Helical" evidence="1">
    <location>
        <begin position="153"/>
        <end position="172"/>
    </location>
</feature>
<sequence>MSGAPSLLAHGVGGRQDLPITLGQLVVAAALTLVVTFVALGVLWREPRLDRDAIGGRPVPGWLARLVDAPAFRAVLRGLGLLAAAWFCVGLLAGPDTADNPTAGALYVLLWVGLVPVSLLFGPVWRAVNPLRTVHLLVALAVRRDPERGIRQLPPGLGLWPAAGTLLGFVWLELVAPDRATLPVIGAWLAGYAVLMLAGAALFGVGWFDRADPFEVYSALVGRLAPIGRAADGVLVWRNPLDGIAGLRPRPGLVAVVIVLLGSTMFDSLSNAPAWLRFSQENGLPPAVTGTAGLAVVIGVVAVAYLAAVTAAARIGRTGQPGDTVPTDGPVPVEGAGSVRRAPGEIAHSIVPIAVGYVVAHYYSLLILEGQRTVALLSDPLDTGANWLGTAGWQPHTGLVTPSGVASLQITVIILGHLLGTLLAHDRALYLFPRARAVAGQLPLLALMVAYTVAGLLLLYAG</sequence>
<feature type="transmembrane region" description="Helical" evidence="1">
    <location>
        <begin position="437"/>
        <end position="461"/>
    </location>
</feature>
<dbReference type="RefSeq" id="WP_306271643.1">
    <property type="nucleotide sequence ID" value="NZ_CP130472.1"/>
</dbReference>
<keyword evidence="1" id="KW-0812">Transmembrane</keyword>